<sequence length="230" mass="24319">MAATAGHLIGIDGYPGGWVGAVWSGSTVTWRTAPIGAFDTLCDEAAVICVDIPVGLADHGWRSCDLRARELLGAARSRVFMTPPRDVILLGLSVPNEEVQQVARELTGQGVSRQALGLATRVLDVDGQLPDPRILEVHPELSFQRMAGEVLPSKKQARGVARRISSLSQALPDIDVLAALEACPADVPIDDSLDALAALWTARRHADGRSEGILASPEVDAGGTSMQMTV</sequence>
<dbReference type="AlphaFoldDB" id="A0A6J7LMF1"/>
<dbReference type="InterPro" id="IPR007362">
    <property type="entry name" value="DUF429"/>
</dbReference>
<dbReference type="Pfam" id="PF04250">
    <property type="entry name" value="DUF429"/>
    <property type="match status" value="1"/>
</dbReference>
<protein>
    <submittedName>
        <fullName evidence="1">Unannotated protein</fullName>
    </submittedName>
</protein>
<gene>
    <name evidence="1" type="ORF">UFOPK3772_03237</name>
</gene>
<name>A0A6J7LMF1_9ZZZZ</name>
<proteinExistence type="predicted"/>
<dbReference type="EMBL" id="CAFBNE010000175">
    <property type="protein sequence ID" value="CAB4969526.1"/>
    <property type="molecule type" value="Genomic_DNA"/>
</dbReference>
<evidence type="ECO:0000313" key="1">
    <source>
        <dbReference type="EMBL" id="CAB4969526.1"/>
    </source>
</evidence>
<reference evidence="1" key="1">
    <citation type="submission" date="2020-05" db="EMBL/GenBank/DDBJ databases">
        <authorList>
            <person name="Chiriac C."/>
            <person name="Salcher M."/>
            <person name="Ghai R."/>
            <person name="Kavagutti S V."/>
        </authorList>
    </citation>
    <scope>NUCLEOTIDE SEQUENCE</scope>
</reference>
<accession>A0A6J7LMF1</accession>
<organism evidence="1">
    <name type="scientific">freshwater metagenome</name>
    <dbReference type="NCBI Taxonomy" id="449393"/>
    <lineage>
        <taxon>unclassified sequences</taxon>
        <taxon>metagenomes</taxon>
        <taxon>ecological metagenomes</taxon>
    </lineage>
</organism>